<dbReference type="RefSeq" id="WP_168165306.1">
    <property type="nucleotide sequence ID" value="NZ_CP132484.1"/>
</dbReference>
<evidence type="ECO:0000313" key="1">
    <source>
        <dbReference type="EMBL" id="WLV85083.1"/>
    </source>
</evidence>
<dbReference type="EMBL" id="CP132485">
    <property type="protein sequence ID" value="WLV85083.1"/>
    <property type="molecule type" value="Genomic_DNA"/>
</dbReference>
<evidence type="ECO:0000313" key="2">
    <source>
        <dbReference type="Proteomes" id="UP001229832"/>
    </source>
</evidence>
<keyword evidence="2" id="KW-1185">Reference proteome</keyword>
<name>A0ABD7ZE25_LACZE</name>
<accession>A0ABD7ZE25</accession>
<proteinExistence type="predicted"/>
<dbReference type="GeneID" id="93270321"/>
<gene>
    <name evidence="1" type="ORF">LACZS2_002640</name>
</gene>
<sequence length="66" mass="7272">MIPALSKANSYIVCGRTGLRKGINGLAALITEEYNMYAAELCEMHDSFFISNMMCGKNSESFQGSR</sequence>
<evidence type="ECO:0008006" key="3">
    <source>
        <dbReference type="Google" id="ProtNLM"/>
    </source>
</evidence>
<dbReference type="Proteomes" id="UP001229832">
    <property type="component" value="Chromosome"/>
</dbReference>
<organism evidence="1 2">
    <name type="scientific">Lacticaseibacillus zeae subsp. silagei</name>
    <dbReference type="NCBI Taxonomy" id="3068307"/>
    <lineage>
        <taxon>Bacteria</taxon>
        <taxon>Bacillati</taxon>
        <taxon>Bacillota</taxon>
        <taxon>Bacilli</taxon>
        <taxon>Lactobacillales</taxon>
        <taxon>Lactobacillaceae</taxon>
        <taxon>Lacticaseibacillus</taxon>
    </lineage>
</organism>
<reference evidence="1 2" key="1">
    <citation type="submission" date="2023-08" db="EMBL/GenBank/DDBJ databases">
        <authorList>
            <person name="Buchebner-Jance M."/>
        </authorList>
    </citation>
    <scope>NUCLEOTIDE SEQUENCE [LARGE SCALE GENOMIC DNA]</scope>
    <source>
        <strain evidence="1 2">NCIMB 15475</strain>
    </source>
</reference>
<dbReference type="AlphaFoldDB" id="A0ABD7ZE25"/>
<protein>
    <recommendedName>
        <fullName evidence="3">Transposase</fullName>
    </recommendedName>
</protein>